<dbReference type="EMBL" id="JAAPAO010000010">
    <property type="protein sequence ID" value="KAF4677665.1"/>
    <property type="molecule type" value="Genomic_DNA"/>
</dbReference>
<gene>
    <name evidence="1" type="ORF">FOL47_000125</name>
</gene>
<evidence type="ECO:0000313" key="2">
    <source>
        <dbReference type="Proteomes" id="UP000591131"/>
    </source>
</evidence>
<proteinExistence type="predicted"/>
<dbReference type="AlphaFoldDB" id="A0A7J6N1D9"/>
<name>A0A7J6N1D9_PERCH</name>
<keyword evidence="2" id="KW-1185">Reference proteome</keyword>
<reference evidence="1 2" key="1">
    <citation type="submission" date="2020-04" db="EMBL/GenBank/DDBJ databases">
        <title>Perkinsus chesapeaki whole genome sequence.</title>
        <authorList>
            <person name="Bogema D.R."/>
        </authorList>
    </citation>
    <scope>NUCLEOTIDE SEQUENCE [LARGE SCALE GENOMIC DNA]</scope>
    <source>
        <strain evidence="1">ATCC PRA-425</strain>
    </source>
</reference>
<organism evidence="1 2">
    <name type="scientific">Perkinsus chesapeaki</name>
    <name type="common">Clam parasite</name>
    <name type="synonym">Perkinsus andrewsi</name>
    <dbReference type="NCBI Taxonomy" id="330153"/>
    <lineage>
        <taxon>Eukaryota</taxon>
        <taxon>Sar</taxon>
        <taxon>Alveolata</taxon>
        <taxon>Perkinsozoa</taxon>
        <taxon>Perkinsea</taxon>
        <taxon>Perkinsida</taxon>
        <taxon>Perkinsidae</taxon>
        <taxon>Perkinsus</taxon>
    </lineage>
</organism>
<sequence>MEVNRLADRCSKAVKADYDNGGHEIFRVGAAWHDTDPNDRRSVDGYAIEYAYTTSWKIYITNTTSLFLNVDPLKMCSETPSQLKQPGPLRYVKLRWDYDKMKCVPFQLSAGATSEALPLLEKDKQWEYIDELKKLVDATEAVDSALPLEERCRLQLIRYGDEIYKQYTEKARTKRVRWEGLDNDEDKAEAAAALLQLLAYGWQ</sequence>
<comment type="caution">
    <text evidence="1">The sequence shown here is derived from an EMBL/GenBank/DDBJ whole genome shotgun (WGS) entry which is preliminary data.</text>
</comment>
<protein>
    <submittedName>
        <fullName evidence="1">Uncharacterized protein</fullName>
    </submittedName>
</protein>
<evidence type="ECO:0000313" key="1">
    <source>
        <dbReference type="EMBL" id="KAF4677665.1"/>
    </source>
</evidence>
<accession>A0A7J6N1D9</accession>
<dbReference type="Proteomes" id="UP000591131">
    <property type="component" value="Unassembled WGS sequence"/>
</dbReference>